<dbReference type="EMBL" id="JAFEMC010000003">
    <property type="protein sequence ID" value="MBM6577115.1"/>
    <property type="molecule type" value="Genomic_DNA"/>
</dbReference>
<proteinExistence type="predicted"/>
<gene>
    <name evidence="1" type="ORF">ILT43_12100</name>
</gene>
<comment type="caution">
    <text evidence="1">The sequence shown here is derived from an EMBL/GenBank/DDBJ whole genome shotgun (WGS) entry which is preliminary data.</text>
</comment>
<name>A0ABS2D872_9SPHN</name>
<evidence type="ECO:0000313" key="1">
    <source>
        <dbReference type="EMBL" id="MBM6577115.1"/>
    </source>
</evidence>
<organism evidence="1 2">
    <name type="scientific">Sphingomonas longa</name>
    <dbReference type="NCBI Taxonomy" id="2778730"/>
    <lineage>
        <taxon>Bacteria</taxon>
        <taxon>Pseudomonadati</taxon>
        <taxon>Pseudomonadota</taxon>
        <taxon>Alphaproteobacteria</taxon>
        <taxon>Sphingomonadales</taxon>
        <taxon>Sphingomonadaceae</taxon>
        <taxon>Sphingomonas</taxon>
    </lineage>
</organism>
<dbReference type="RefSeq" id="WP_204199213.1">
    <property type="nucleotide sequence ID" value="NZ_JAFEMC010000003.1"/>
</dbReference>
<dbReference type="InterPro" id="IPR038556">
    <property type="entry name" value="TAC_Gp13-like_sf"/>
</dbReference>
<accession>A0ABS2D872</accession>
<reference evidence="1 2" key="1">
    <citation type="submission" date="2020-12" db="EMBL/GenBank/DDBJ databases">
        <title>Sphingomonas sp.</title>
        <authorList>
            <person name="Kim M.K."/>
        </authorList>
    </citation>
    <scope>NUCLEOTIDE SEQUENCE [LARGE SCALE GENOMIC DNA]</scope>
    <source>
        <strain evidence="1 2">BT552</strain>
    </source>
</reference>
<evidence type="ECO:0000313" key="2">
    <source>
        <dbReference type="Proteomes" id="UP000763641"/>
    </source>
</evidence>
<keyword evidence="2" id="KW-1185">Reference proteome</keyword>
<sequence length="141" mass="15885">MSKLLSRSALLSVKLPYRDVTVPELGQDVAVRVQQMSVNTRAAYLERIRVNQADRLAYEEDQLLPVEDRQNGAQPADLDVGLLALVHSLVDEDGKPMFAEADMSLFNEWPHNAVTRIYEQVLDINYYNQSPIAAKEAEKKG</sequence>
<dbReference type="Proteomes" id="UP000763641">
    <property type="component" value="Unassembled WGS sequence"/>
</dbReference>
<evidence type="ECO:0008006" key="3">
    <source>
        <dbReference type="Google" id="ProtNLM"/>
    </source>
</evidence>
<dbReference type="Gene3D" id="3.30.2220.20">
    <property type="entry name" value="Phage tail assembly chaperone gp13-like"/>
    <property type="match status" value="1"/>
</dbReference>
<protein>
    <recommendedName>
        <fullName evidence="3">Tail assembly chaperone</fullName>
    </recommendedName>
</protein>